<name>A0ABV5K796_9ACTN</name>
<dbReference type="Proteomes" id="UP001589750">
    <property type="component" value="Unassembled WGS sequence"/>
</dbReference>
<organism evidence="2 3">
    <name type="scientific">Nocardioides plantarum</name>
    <dbReference type="NCBI Taxonomy" id="29299"/>
    <lineage>
        <taxon>Bacteria</taxon>
        <taxon>Bacillati</taxon>
        <taxon>Actinomycetota</taxon>
        <taxon>Actinomycetes</taxon>
        <taxon>Propionibacteriales</taxon>
        <taxon>Nocardioidaceae</taxon>
        <taxon>Nocardioides</taxon>
    </lineage>
</organism>
<gene>
    <name evidence="2" type="ORF">ACFFRI_04140</name>
</gene>
<dbReference type="InterPro" id="IPR032710">
    <property type="entry name" value="NTF2-like_dom_sf"/>
</dbReference>
<dbReference type="InterPro" id="IPR020556">
    <property type="entry name" value="Amidase_CS"/>
</dbReference>
<dbReference type="Gene3D" id="3.90.1300.10">
    <property type="entry name" value="Amidase signature (AS) domain"/>
    <property type="match status" value="1"/>
</dbReference>
<dbReference type="PANTHER" id="PTHR46310">
    <property type="entry name" value="AMIDASE 1"/>
    <property type="match status" value="1"/>
</dbReference>
<accession>A0ABV5K796</accession>
<evidence type="ECO:0000313" key="3">
    <source>
        <dbReference type="Proteomes" id="UP001589750"/>
    </source>
</evidence>
<dbReference type="InterPro" id="IPR023631">
    <property type="entry name" value="Amidase_dom"/>
</dbReference>
<dbReference type="RefSeq" id="WP_379140642.1">
    <property type="nucleotide sequence ID" value="NZ_JBHMDG010000004.1"/>
</dbReference>
<dbReference type="InterPro" id="IPR024507">
    <property type="entry name" value="AtzH-like"/>
</dbReference>
<protein>
    <submittedName>
        <fullName evidence="2">AtzH-like domain-containing protein</fullName>
    </submittedName>
</protein>
<dbReference type="SUPFAM" id="SSF75304">
    <property type="entry name" value="Amidase signature (AS) enzymes"/>
    <property type="match status" value="1"/>
</dbReference>
<keyword evidence="3" id="KW-1185">Reference proteome</keyword>
<proteinExistence type="predicted"/>
<dbReference type="SUPFAM" id="SSF54427">
    <property type="entry name" value="NTF2-like"/>
    <property type="match status" value="1"/>
</dbReference>
<dbReference type="Gene3D" id="3.10.450.50">
    <property type="match status" value="1"/>
</dbReference>
<dbReference type="EMBL" id="JBHMDG010000004">
    <property type="protein sequence ID" value="MFB9312227.1"/>
    <property type="molecule type" value="Genomic_DNA"/>
</dbReference>
<dbReference type="Pfam" id="PF01425">
    <property type="entry name" value="Amidase"/>
    <property type="match status" value="1"/>
</dbReference>
<evidence type="ECO:0000313" key="2">
    <source>
        <dbReference type="EMBL" id="MFB9312227.1"/>
    </source>
</evidence>
<dbReference type="Pfam" id="PF11533">
    <property type="entry name" value="AtzH-like"/>
    <property type="match status" value="1"/>
</dbReference>
<dbReference type="PROSITE" id="PS00571">
    <property type="entry name" value="AMIDASES"/>
    <property type="match status" value="1"/>
</dbReference>
<dbReference type="PANTHER" id="PTHR46310:SF7">
    <property type="entry name" value="AMIDASE 1"/>
    <property type="match status" value="1"/>
</dbReference>
<sequence length="496" mass="51459">MSGLPDGLMDAFWDYERALMADDLEAMDRLFAPGSQTLRGDADGLVVGHDAIAAFRRTRVAPPPRTIVETHVQAVDDDHALVVAVTAPAKGGRGQQTQLWRRGPTGWQVTAAHVAIPAPPLDGRVWRVVGDPLLPGGPGPLSGESVAVKDLYAVAGHRVGAGNPTWLAEAAVETDHADAVARLLAAGAAVRGISRTDELAYSLAGTNAHHGTAPNPAAPGRIPGGSSSGSAAAVALGHASIGLGTDTGGSIRVPASYQGLWGLRTTHDAVPRAGLLPLAPSFDTVGWFARTPDLLARVGDVLLPPAAADPTTGSDLVVVPALLELADPDVREAVRAYADDRGALVEDWPLDDLADWRIAFTQWQAWEAWRAHGDWLRERLDCLGADVRGRFRMAAGISAEVADGARAVGLAARARIRDLVADRVLVLPSASSVAPLLGSDLAAVREATLRLTCLAGLAGLPGLNVPLTTADGLPAGACLVAAAGRDRDLLEIGRRG</sequence>
<reference evidence="2 3" key="1">
    <citation type="submission" date="2024-09" db="EMBL/GenBank/DDBJ databases">
        <authorList>
            <person name="Sun Q."/>
            <person name="Mori K."/>
        </authorList>
    </citation>
    <scope>NUCLEOTIDE SEQUENCE [LARGE SCALE GENOMIC DNA]</scope>
    <source>
        <strain evidence="2 3">JCM 9626</strain>
    </source>
</reference>
<evidence type="ECO:0000259" key="1">
    <source>
        <dbReference type="Pfam" id="PF01425"/>
    </source>
</evidence>
<dbReference type="InterPro" id="IPR036928">
    <property type="entry name" value="AS_sf"/>
</dbReference>
<comment type="caution">
    <text evidence="2">The sequence shown here is derived from an EMBL/GenBank/DDBJ whole genome shotgun (WGS) entry which is preliminary data.</text>
</comment>
<feature type="domain" description="Amidase" evidence="1">
    <location>
        <begin position="139"/>
        <end position="312"/>
    </location>
</feature>